<evidence type="ECO:0000256" key="3">
    <source>
        <dbReference type="ARBA" id="ARBA00022475"/>
    </source>
</evidence>
<feature type="transmembrane region" description="Helical" evidence="7">
    <location>
        <begin position="183"/>
        <end position="205"/>
    </location>
</feature>
<dbReference type="Pfam" id="PF00528">
    <property type="entry name" value="BPD_transp_1"/>
    <property type="match status" value="1"/>
</dbReference>
<feature type="transmembrane region" description="Helical" evidence="7">
    <location>
        <begin position="12"/>
        <end position="32"/>
    </location>
</feature>
<evidence type="ECO:0000259" key="8">
    <source>
        <dbReference type="PROSITE" id="PS50928"/>
    </source>
</evidence>
<evidence type="ECO:0000256" key="2">
    <source>
        <dbReference type="ARBA" id="ARBA00022448"/>
    </source>
</evidence>
<feature type="transmembrane region" description="Helical" evidence="7">
    <location>
        <begin position="140"/>
        <end position="162"/>
    </location>
</feature>
<dbReference type="PANTHER" id="PTHR32243:SF18">
    <property type="entry name" value="INNER MEMBRANE ABC TRANSPORTER PERMEASE PROTEIN YCJP"/>
    <property type="match status" value="1"/>
</dbReference>
<evidence type="ECO:0000313" key="9">
    <source>
        <dbReference type="EMBL" id="HJG29650.1"/>
    </source>
</evidence>
<accession>A0A921LQ54</accession>
<keyword evidence="3" id="KW-1003">Cell membrane</keyword>
<comment type="similarity">
    <text evidence="7">Belongs to the binding-protein-dependent transport system permease family.</text>
</comment>
<dbReference type="AlphaFoldDB" id="A0A921LQ54"/>
<feature type="transmembrane region" description="Helical" evidence="7">
    <location>
        <begin position="109"/>
        <end position="128"/>
    </location>
</feature>
<dbReference type="InterPro" id="IPR035906">
    <property type="entry name" value="MetI-like_sf"/>
</dbReference>
<dbReference type="Proteomes" id="UP000782880">
    <property type="component" value="Unassembled WGS sequence"/>
</dbReference>
<sequence length="276" mass="30197">MKKGKRVGDILCNVYLIILAVFAVFPLLWLLVSSFKSSSEMLNNPTKILPIQWTLENFKTVLITLNFTINIRNSVIIAAATTLIAIVISSLAAYSVVRFFPKLGDVMTKVLVTTYMFPSIMLVIPYAMVMAKLGLTNTRIGLVLVYLSFSVPYAVWMLVGFFKTVPIGIEEAARIDGANKLQVFVRVVLPLVAPGIVSTAIYVFINAWNEYLYSMILMSSSDKTTISVAVKTLEGADILNWGSLMAACAIVVVPSIIFFCFIQSKLAGGLSDGAVK</sequence>
<keyword evidence="4 7" id="KW-0812">Transmembrane</keyword>
<dbReference type="Gene3D" id="1.10.3720.10">
    <property type="entry name" value="MetI-like"/>
    <property type="match status" value="1"/>
</dbReference>
<dbReference type="CDD" id="cd06261">
    <property type="entry name" value="TM_PBP2"/>
    <property type="match status" value="1"/>
</dbReference>
<comment type="caution">
    <text evidence="9">The sequence shown here is derived from an EMBL/GenBank/DDBJ whole genome shotgun (WGS) entry which is preliminary data.</text>
</comment>
<gene>
    <name evidence="9" type="ORF">K8V20_13540</name>
</gene>
<dbReference type="InterPro" id="IPR000515">
    <property type="entry name" value="MetI-like"/>
</dbReference>
<feature type="transmembrane region" description="Helical" evidence="7">
    <location>
        <begin position="75"/>
        <end position="97"/>
    </location>
</feature>
<dbReference type="GO" id="GO:0055085">
    <property type="term" value="P:transmembrane transport"/>
    <property type="evidence" value="ECO:0007669"/>
    <property type="project" value="InterPro"/>
</dbReference>
<keyword evidence="5 7" id="KW-1133">Transmembrane helix</keyword>
<comment type="subcellular location">
    <subcellularLocation>
        <location evidence="1 7">Cell membrane</location>
        <topology evidence="1 7">Multi-pass membrane protein</topology>
    </subcellularLocation>
</comment>
<reference evidence="9" key="2">
    <citation type="submission" date="2021-09" db="EMBL/GenBank/DDBJ databases">
        <authorList>
            <person name="Gilroy R."/>
        </authorList>
    </citation>
    <scope>NUCLEOTIDE SEQUENCE</scope>
    <source>
        <strain evidence="9">ChiBcec21-2208</strain>
    </source>
</reference>
<evidence type="ECO:0000256" key="4">
    <source>
        <dbReference type="ARBA" id="ARBA00022692"/>
    </source>
</evidence>
<protein>
    <submittedName>
        <fullName evidence="9">Carbohydrate ABC transporter permease</fullName>
    </submittedName>
</protein>
<dbReference type="GO" id="GO:0005886">
    <property type="term" value="C:plasma membrane"/>
    <property type="evidence" value="ECO:0007669"/>
    <property type="project" value="UniProtKB-SubCell"/>
</dbReference>
<evidence type="ECO:0000313" key="10">
    <source>
        <dbReference type="Proteomes" id="UP000782880"/>
    </source>
</evidence>
<organism evidence="9 10">
    <name type="scientific">Subdoligranulum variabile</name>
    <dbReference type="NCBI Taxonomy" id="214851"/>
    <lineage>
        <taxon>Bacteria</taxon>
        <taxon>Bacillati</taxon>
        <taxon>Bacillota</taxon>
        <taxon>Clostridia</taxon>
        <taxon>Eubacteriales</taxon>
        <taxon>Oscillospiraceae</taxon>
        <taxon>Subdoligranulum</taxon>
    </lineage>
</organism>
<evidence type="ECO:0000256" key="5">
    <source>
        <dbReference type="ARBA" id="ARBA00022989"/>
    </source>
</evidence>
<reference evidence="9" key="1">
    <citation type="journal article" date="2021" name="PeerJ">
        <title>Extensive microbial diversity within the chicken gut microbiome revealed by metagenomics and culture.</title>
        <authorList>
            <person name="Gilroy R."/>
            <person name="Ravi A."/>
            <person name="Getino M."/>
            <person name="Pursley I."/>
            <person name="Horton D.L."/>
            <person name="Alikhan N.F."/>
            <person name="Baker D."/>
            <person name="Gharbi K."/>
            <person name="Hall N."/>
            <person name="Watson M."/>
            <person name="Adriaenssens E.M."/>
            <person name="Foster-Nyarko E."/>
            <person name="Jarju S."/>
            <person name="Secka A."/>
            <person name="Antonio M."/>
            <person name="Oren A."/>
            <person name="Chaudhuri R.R."/>
            <person name="La Ragione R."/>
            <person name="Hildebrand F."/>
            <person name="Pallen M.J."/>
        </authorList>
    </citation>
    <scope>NUCLEOTIDE SEQUENCE</scope>
    <source>
        <strain evidence="9">ChiBcec21-2208</strain>
    </source>
</reference>
<feature type="domain" description="ABC transmembrane type-1" evidence="8">
    <location>
        <begin position="71"/>
        <end position="262"/>
    </location>
</feature>
<dbReference type="SUPFAM" id="SSF161098">
    <property type="entry name" value="MetI-like"/>
    <property type="match status" value="1"/>
</dbReference>
<dbReference type="EMBL" id="DYVE01000343">
    <property type="protein sequence ID" value="HJG29650.1"/>
    <property type="molecule type" value="Genomic_DNA"/>
</dbReference>
<proteinExistence type="inferred from homology"/>
<keyword evidence="2 7" id="KW-0813">Transport</keyword>
<dbReference type="PROSITE" id="PS50928">
    <property type="entry name" value="ABC_TM1"/>
    <property type="match status" value="1"/>
</dbReference>
<name>A0A921LQ54_9FIRM</name>
<feature type="transmembrane region" description="Helical" evidence="7">
    <location>
        <begin position="238"/>
        <end position="262"/>
    </location>
</feature>
<keyword evidence="6 7" id="KW-0472">Membrane</keyword>
<evidence type="ECO:0000256" key="7">
    <source>
        <dbReference type="RuleBase" id="RU363032"/>
    </source>
</evidence>
<dbReference type="InterPro" id="IPR050901">
    <property type="entry name" value="BP-dep_ABC_trans_perm"/>
</dbReference>
<evidence type="ECO:0000256" key="1">
    <source>
        <dbReference type="ARBA" id="ARBA00004651"/>
    </source>
</evidence>
<dbReference type="PANTHER" id="PTHR32243">
    <property type="entry name" value="MALTOSE TRANSPORT SYSTEM PERMEASE-RELATED"/>
    <property type="match status" value="1"/>
</dbReference>
<evidence type="ECO:0000256" key="6">
    <source>
        <dbReference type="ARBA" id="ARBA00023136"/>
    </source>
</evidence>